<evidence type="ECO:0000256" key="2">
    <source>
        <dbReference type="ARBA" id="ARBA00022475"/>
    </source>
</evidence>
<feature type="transmembrane region" description="Helical" evidence="8">
    <location>
        <begin position="29"/>
        <end position="47"/>
    </location>
</feature>
<dbReference type="InterPro" id="IPR026441">
    <property type="entry name" value="Exosort_XrtH"/>
</dbReference>
<sequence length="171" mass="18662">MLRYSAWFFAVLVVLFGLEMLGPVQENVILPFTAFIAKVCVAIITPFDGDVLAYGKILQSSANGFAVSIEPGCNGVEATIMLIAAAVAFPATLKQKVAVVVIGFFAIQAANILRIISLFYLGQWNMQVFEWAHLYLWPVLIMVDVLAVFLVWLRVINRPVDDDAPAGEAAA</sequence>
<evidence type="ECO:0000313" key="10">
    <source>
        <dbReference type="Proteomes" id="UP000528457"/>
    </source>
</evidence>
<keyword evidence="2" id="KW-1003">Cell membrane</keyword>
<accession>A0A7X0JW83</accession>
<dbReference type="NCBIfam" id="TIGR04177">
    <property type="entry name" value="exosort_XrtH"/>
    <property type="match status" value="1"/>
</dbReference>
<evidence type="ECO:0000256" key="3">
    <source>
        <dbReference type="ARBA" id="ARBA00022670"/>
    </source>
</evidence>
<keyword evidence="5" id="KW-0378">Hydrolase</keyword>
<comment type="caution">
    <text evidence="9">The sequence shown here is derived from an EMBL/GenBank/DDBJ whole genome shotgun (WGS) entry which is preliminary data.</text>
</comment>
<dbReference type="GO" id="GO:0005886">
    <property type="term" value="C:plasma membrane"/>
    <property type="evidence" value="ECO:0007669"/>
    <property type="project" value="UniProtKB-SubCell"/>
</dbReference>
<evidence type="ECO:0000256" key="4">
    <source>
        <dbReference type="ARBA" id="ARBA00022692"/>
    </source>
</evidence>
<feature type="transmembrane region" description="Helical" evidence="8">
    <location>
        <begin position="6"/>
        <end position="22"/>
    </location>
</feature>
<evidence type="ECO:0000256" key="6">
    <source>
        <dbReference type="ARBA" id="ARBA00022989"/>
    </source>
</evidence>
<gene>
    <name evidence="9" type="ORF">HNR48_003244</name>
</gene>
<dbReference type="RefSeq" id="WP_166843226.1">
    <property type="nucleotide sequence ID" value="NZ_JAAONY010000002.1"/>
</dbReference>
<evidence type="ECO:0000313" key="9">
    <source>
        <dbReference type="EMBL" id="MBB6522959.1"/>
    </source>
</evidence>
<dbReference type="InParanoid" id="A0A7X0JW83"/>
<evidence type="ECO:0000256" key="8">
    <source>
        <dbReference type="SAM" id="Phobius"/>
    </source>
</evidence>
<evidence type="ECO:0000256" key="5">
    <source>
        <dbReference type="ARBA" id="ARBA00022801"/>
    </source>
</evidence>
<reference evidence="9 10" key="1">
    <citation type="submission" date="2020-08" db="EMBL/GenBank/DDBJ databases">
        <title>Genomic Encyclopedia of Type Strains, Phase IV (KMG-IV): sequencing the most valuable type-strain genomes for metagenomic binning, comparative biology and taxonomic classification.</title>
        <authorList>
            <person name="Goeker M."/>
        </authorList>
    </citation>
    <scope>NUCLEOTIDE SEQUENCE [LARGE SCALE GENOMIC DNA]</scope>
    <source>
        <strain evidence="9 10">DSM 22368</strain>
    </source>
</reference>
<dbReference type="GO" id="GO:0008233">
    <property type="term" value="F:peptidase activity"/>
    <property type="evidence" value="ECO:0007669"/>
    <property type="project" value="UniProtKB-KW"/>
</dbReference>
<dbReference type="InterPro" id="IPR019127">
    <property type="entry name" value="Exosortase"/>
</dbReference>
<organism evidence="9 10">
    <name type="scientific">Pseudoteredinibacter isoporae</name>
    <dbReference type="NCBI Taxonomy" id="570281"/>
    <lineage>
        <taxon>Bacteria</taxon>
        <taxon>Pseudomonadati</taxon>
        <taxon>Pseudomonadota</taxon>
        <taxon>Gammaproteobacteria</taxon>
        <taxon>Cellvibrionales</taxon>
        <taxon>Cellvibrionaceae</taxon>
        <taxon>Pseudoteredinibacter</taxon>
    </lineage>
</organism>
<proteinExistence type="predicted"/>
<feature type="transmembrane region" description="Helical" evidence="8">
    <location>
        <begin position="134"/>
        <end position="153"/>
    </location>
</feature>
<evidence type="ECO:0000256" key="7">
    <source>
        <dbReference type="ARBA" id="ARBA00023136"/>
    </source>
</evidence>
<dbReference type="AlphaFoldDB" id="A0A7X0JW83"/>
<keyword evidence="6 8" id="KW-1133">Transmembrane helix</keyword>
<name>A0A7X0JW83_9GAMM</name>
<evidence type="ECO:0000256" key="1">
    <source>
        <dbReference type="ARBA" id="ARBA00004651"/>
    </source>
</evidence>
<keyword evidence="3" id="KW-0645">Protease</keyword>
<keyword evidence="4 8" id="KW-0812">Transmembrane</keyword>
<protein>
    <submittedName>
        <fullName evidence="9">Exosortase H (IPTLxxWG-CTERM-specific)</fullName>
    </submittedName>
</protein>
<dbReference type="Pfam" id="PF09721">
    <property type="entry name" value="Exosortase_EpsH"/>
    <property type="match status" value="1"/>
</dbReference>
<dbReference type="GO" id="GO:0006508">
    <property type="term" value="P:proteolysis"/>
    <property type="evidence" value="ECO:0007669"/>
    <property type="project" value="UniProtKB-KW"/>
</dbReference>
<dbReference type="EMBL" id="JACHHT010000002">
    <property type="protein sequence ID" value="MBB6522959.1"/>
    <property type="molecule type" value="Genomic_DNA"/>
</dbReference>
<keyword evidence="10" id="KW-1185">Reference proteome</keyword>
<keyword evidence="7 8" id="KW-0472">Membrane</keyword>
<dbReference type="InterPro" id="IPR026392">
    <property type="entry name" value="Exo/Archaeosortase_dom"/>
</dbReference>
<dbReference type="Proteomes" id="UP000528457">
    <property type="component" value="Unassembled WGS sequence"/>
</dbReference>
<dbReference type="NCBIfam" id="TIGR04178">
    <property type="entry name" value="exo_archaeo"/>
    <property type="match status" value="1"/>
</dbReference>
<comment type="subcellular location">
    <subcellularLocation>
        <location evidence="1">Cell membrane</location>
        <topology evidence="1">Multi-pass membrane protein</topology>
    </subcellularLocation>
</comment>
<feature type="transmembrane region" description="Helical" evidence="8">
    <location>
        <begin position="97"/>
        <end position="122"/>
    </location>
</feature>